<proteinExistence type="predicted"/>
<reference evidence="1 2" key="1">
    <citation type="submission" date="2016-11" db="EMBL/GenBank/DDBJ databases">
        <authorList>
            <person name="Jaros S."/>
            <person name="Januszkiewicz K."/>
            <person name="Wedrychowicz H."/>
        </authorList>
    </citation>
    <scope>NUCLEOTIDE SEQUENCE [LARGE SCALE GENOMIC DNA]</scope>
    <source>
        <strain evidence="1 2">DSM 17477</strain>
    </source>
</reference>
<accession>A0A1M6MVH5</accession>
<dbReference type="EMBL" id="FQZL01000050">
    <property type="protein sequence ID" value="SHJ87432.1"/>
    <property type="molecule type" value="Genomic_DNA"/>
</dbReference>
<dbReference type="STRING" id="1121476.SAMN02745751_03600"/>
<dbReference type="Gene3D" id="3.40.109.40">
    <property type="match status" value="1"/>
</dbReference>
<evidence type="ECO:0000313" key="1">
    <source>
        <dbReference type="EMBL" id="SHJ87432.1"/>
    </source>
</evidence>
<dbReference type="InterPro" id="IPR037010">
    <property type="entry name" value="VitB12-dep_Met_synth_activ_sf"/>
</dbReference>
<dbReference type="SUPFAM" id="SSF56507">
    <property type="entry name" value="Methionine synthase activation domain-like"/>
    <property type="match status" value="1"/>
</dbReference>
<dbReference type="Proteomes" id="UP000184052">
    <property type="component" value="Unassembled WGS sequence"/>
</dbReference>
<dbReference type="OrthoDB" id="5509362at2"/>
<evidence type="ECO:0008006" key="3">
    <source>
        <dbReference type="Google" id="ProtNLM"/>
    </source>
</evidence>
<evidence type="ECO:0000313" key="2">
    <source>
        <dbReference type="Proteomes" id="UP000184052"/>
    </source>
</evidence>
<dbReference type="RefSeq" id="WP_073051033.1">
    <property type="nucleotide sequence ID" value="NZ_FQZL01000050.1"/>
</dbReference>
<dbReference type="AlphaFoldDB" id="A0A1M6MVH5"/>
<gene>
    <name evidence="1" type="ORF">SAMN02745751_03600</name>
</gene>
<dbReference type="GO" id="GO:0008705">
    <property type="term" value="F:methionine synthase activity"/>
    <property type="evidence" value="ECO:0007669"/>
    <property type="project" value="InterPro"/>
</dbReference>
<keyword evidence="2" id="KW-1185">Reference proteome</keyword>
<organism evidence="1 2">
    <name type="scientific">Dethiosulfatibacter aminovorans DSM 17477</name>
    <dbReference type="NCBI Taxonomy" id="1121476"/>
    <lineage>
        <taxon>Bacteria</taxon>
        <taxon>Bacillati</taxon>
        <taxon>Bacillota</taxon>
        <taxon>Tissierellia</taxon>
        <taxon>Dethiosulfatibacter</taxon>
    </lineage>
</organism>
<sequence length="224" mass="25819">MDIIINDNWRFNLDEDMLVKVLKLRNDNMIENVMKVAREASRHVKAKYIFSECAIEETGEDYVKLGGIEFKSRILANKLKDCDMVFPYFATCGLEVTEHTKTLEDVFDKYVSEKVEYLALTQIREKMRDKIKDDYNVHGISHINPGSIQGWSTVEVNKVFELLGGKPLELGISVLSSGMINPVRSVSGFMFLSEDEFHNCILCRKQDCPNRKAEFNEEEYINSL</sequence>
<protein>
    <recommendedName>
        <fullName evidence="3">Vitamin B12 dependent methionine synthase, activation domain</fullName>
    </recommendedName>
</protein>
<name>A0A1M6MVH5_9FIRM</name>